<dbReference type="EMBL" id="MU072280">
    <property type="protein sequence ID" value="KAF5825656.1"/>
    <property type="molecule type" value="Genomic_DNA"/>
</dbReference>
<protein>
    <recommendedName>
        <fullName evidence="4">Encoded protein</fullName>
    </recommendedName>
</protein>
<evidence type="ECO:0000313" key="3">
    <source>
        <dbReference type="Proteomes" id="UP000815325"/>
    </source>
</evidence>
<comment type="caution">
    <text evidence="2">The sequence shown here is derived from an EMBL/GenBank/DDBJ whole genome shotgun (WGS) entry which is preliminary data.</text>
</comment>
<evidence type="ECO:0000256" key="1">
    <source>
        <dbReference type="SAM" id="MobiDB-lite"/>
    </source>
</evidence>
<accession>A0ABQ7FUB7</accession>
<feature type="compositionally biased region" description="Polar residues" evidence="1">
    <location>
        <begin position="1"/>
        <end position="10"/>
    </location>
</feature>
<feature type="compositionally biased region" description="Pro residues" evidence="1">
    <location>
        <begin position="22"/>
        <end position="44"/>
    </location>
</feature>
<keyword evidence="3" id="KW-1185">Reference proteome</keyword>
<feature type="region of interest" description="Disordered" evidence="1">
    <location>
        <begin position="1"/>
        <end position="104"/>
    </location>
</feature>
<sequence>GLRPRSSTFHRSARSAFTPLSPSVPPPPVPPAVAPVAPTSPPHAPTSGAQEDVEAAAALQGLGSTGKHHHGSAGPTIRGATADGSEGKGRTPGVLTPTAVSRGR</sequence>
<organism evidence="2 3">
    <name type="scientific">Dunaliella salina</name>
    <name type="common">Green alga</name>
    <name type="synonym">Protococcus salinus</name>
    <dbReference type="NCBI Taxonomy" id="3046"/>
    <lineage>
        <taxon>Eukaryota</taxon>
        <taxon>Viridiplantae</taxon>
        <taxon>Chlorophyta</taxon>
        <taxon>core chlorophytes</taxon>
        <taxon>Chlorophyceae</taxon>
        <taxon>CS clade</taxon>
        <taxon>Chlamydomonadales</taxon>
        <taxon>Dunaliellaceae</taxon>
        <taxon>Dunaliella</taxon>
    </lineage>
</organism>
<name>A0ABQ7FUB7_DUNSA</name>
<proteinExistence type="predicted"/>
<dbReference type="Proteomes" id="UP000815325">
    <property type="component" value="Unassembled WGS sequence"/>
</dbReference>
<feature type="non-terminal residue" evidence="2">
    <location>
        <position position="1"/>
    </location>
</feature>
<gene>
    <name evidence="2" type="ORF">DUNSADRAFT_7810</name>
</gene>
<evidence type="ECO:0000313" key="2">
    <source>
        <dbReference type="EMBL" id="KAF5825656.1"/>
    </source>
</evidence>
<reference evidence="2" key="1">
    <citation type="submission" date="2017-08" db="EMBL/GenBank/DDBJ databases">
        <authorList>
            <person name="Polle J.E."/>
            <person name="Barry K."/>
            <person name="Cushman J."/>
            <person name="Schmutz J."/>
            <person name="Tran D."/>
            <person name="Hathwaick L.T."/>
            <person name="Yim W.C."/>
            <person name="Jenkins J."/>
            <person name="Mckie-Krisberg Z.M."/>
            <person name="Prochnik S."/>
            <person name="Lindquist E."/>
            <person name="Dockter R.B."/>
            <person name="Adam C."/>
            <person name="Molina H."/>
            <person name="Bunkerborg J."/>
            <person name="Jin E."/>
            <person name="Buchheim M."/>
            <person name="Magnuson J."/>
        </authorList>
    </citation>
    <scope>NUCLEOTIDE SEQUENCE</scope>
    <source>
        <strain evidence="2">CCAP 19/18</strain>
    </source>
</reference>
<evidence type="ECO:0008006" key="4">
    <source>
        <dbReference type="Google" id="ProtNLM"/>
    </source>
</evidence>